<sequence>MLSRETIEGMNSRIKTSNPMWMLVGGPDLAHLTPYRDKISLMIFTDIFYKELNGNGNRTKEDLNVISYSVIKQMKLNPTKELAEKIVDALMWSEGRSFARFSFLAQTFNEENEEWEEQRFQYFTLDREYSDLENGREVFKLTEESQELVLKSQELLDELDINIQGIISEMLIKRGKFKEALSSLQNLDIKVKRLILKEEEHKKQIIKDPKGAIYNEYKKWGENLEEVRLQFKDELERYDEMERVLKHRLETERNNSDITKLFYRIGITRREHDKLARLVIGNIQKEFKFRSDPNLFTLLWSPPKSTFRTTVMEDRVIPKGLQDPKDAFQIMNVLFSPQNKFIYPMQWMVREQGNRGKIIDFDNSRLDSDDDNELYQLDADWEEIVELWTPIMNELLTKGEVSVMHLLSLSEPILHRWLKCREAFDLWVQFALRGQLFEIPEIIPDVTKDQKLRLIGKVIENDVQLRKLLGANIEVTILNRKLIRIEDEVEISPIKLSLIS</sequence>
<accession>A0A6M6DYG1</accession>
<protein>
    <submittedName>
        <fullName evidence="2">Uncharacterized protein</fullName>
    </submittedName>
</protein>
<geneLocation type="plasmid" evidence="3">
    <name>pfdu301a</name>
</geneLocation>
<dbReference type="AlphaFoldDB" id="A0A6M6DYG1"/>
<reference evidence="2 3" key="1">
    <citation type="submission" date="2019-10" db="EMBL/GenBank/DDBJ databases">
        <title>Complete genome sequences for adaption low water activity.</title>
        <authorList>
            <person name="Zhao L."/>
            <person name="Zhong J."/>
        </authorList>
    </citation>
    <scope>NUCLEOTIDE SEQUENCE [LARGE SCALE GENOMIC DNA]</scope>
    <source>
        <strain evidence="2 3">FDU301</strain>
        <plasmid evidence="3">pfdu301a</plasmid>
    </source>
</reference>
<proteinExistence type="predicted"/>
<evidence type="ECO:0000313" key="3">
    <source>
        <dbReference type="Proteomes" id="UP000501076"/>
    </source>
</evidence>
<dbReference type="EMBL" id="CP045273">
    <property type="protein sequence ID" value="QJX79993.1"/>
    <property type="molecule type" value="Genomic_DNA"/>
</dbReference>
<evidence type="ECO:0000313" key="2">
    <source>
        <dbReference type="EMBL" id="QJX79993.1"/>
    </source>
</evidence>
<dbReference type="RefSeq" id="WP_171777976.1">
    <property type="nucleotide sequence ID" value="NZ_CP045273.1"/>
</dbReference>
<feature type="coiled-coil region" evidence="1">
    <location>
        <begin position="184"/>
        <end position="244"/>
    </location>
</feature>
<evidence type="ECO:0000256" key="1">
    <source>
        <dbReference type="SAM" id="Coils"/>
    </source>
</evidence>
<dbReference type="Proteomes" id="UP000501076">
    <property type="component" value="Plasmid pFDU301A"/>
</dbReference>
<name>A0A6M6DYG1_PRIMG</name>
<gene>
    <name evidence="2" type="ORF">FDZ14_28225</name>
</gene>
<keyword evidence="1" id="KW-0175">Coiled coil</keyword>
<keyword evidence="2" id="KW-0614">Plasmid</keyword>
<organism evidence="2 3">
    <name type="scientific">Priestia megaterium</name>
    <name type="common">Bacillus megaterium</name>
    <dbReference type="NCBI Taxonomy" id="1404"/>
    <lineage>
        <taxon>Bacteria</taxon>
        <taxon>Bacillati</taxon>
        <taxon>Bacillota</taxon>
        <taxon>Bacilli</taxon>
        <taxon>Bacillales</taxon>
        <taxon>Bacillaceae</taxon>
        <taxon>Priestia</taxon>
    </lineage>
</organism>